<proteinExistence type="predicted"/>
<dbReference type="EMBL" id="JAUFPN010000205">
    <property type="protein sequence ID" value="MDN3568230.1"/>
    <property type="molecule type" value="Genomic_DNA"/>
</dbReference>
<sequence>MVFVGDIHRRWDHVARGLAALARPPEAVVLLGDMECTEPLDRLAAPILQTGAELHWIFGNHDYDGGPEMWANLAEPALNPATTAGALHGRVREIAGVRIAGLGGTFRPRVWHPPNPPRIRRRADLAADLATLGPGWSAESTAALAHSLSVMAIWPEDVEALAGQRADVLVTHEAPTSHPSGVAVLEDLARAMGARLVVHGHHHIGYRAEAADGLRVLGVGAAWGVSLAGSPRWPGEPERWLGRAPAGWSFSP</sequence>
<evidence type="ECO:0000313" key="2">
    <source>
        <dbReference type="EMBL" id="MDN3568230.1"/>
    </source>
</evidence>
<feature type="domain" description="Calcineurin-like phosphoesterase" evidence="1">
    <location>
        <begin position="2"/>
        <end position="204"/>
    </location>
</feature>
<dbReference type="SUPFAM" id="SSF56300">
    <property type="entry name" value="Metallo-dependent phosphatases"/>
    <property type="match status" value="1"/>
</dbReference>
<gene>
    <name evidence="2" type="ORF">QWZ14_27945</name>
</gene>
<name>A0ABT8AER4_9PROT</name>
<evidence type="ECO:0000313" key="3">
    <source>
        <dbReference type="Proteomes" id="UP001529369"/>
    </source>
</evidence>
<accession>A0ABT8AER4</accession>
<dbReference type="Proteomes" id="UP001529369">
    <property type="component" value="Unassembled WGS sequence"/>
</dbReference>
<comment type="caution">
    <text evidence="2">The sequence shown here is derived from an EMBL/GenBank/DDBJ whole genome shotgun (WGS) entry which is preliminary data.</text>
</comment>
<protein>
    <submittedName>
        <fullName evidence="2">Metallophosphoesterase</fullName>
    </submittedName>
</protein>
<organism evidence="2 3">
    <name type="scientific">Paeniroseomonas aquatica</name>
    <dbReference type="NCBI Taxonomy" id="373043"/>
    <lineage>
        <taxon>Bacteria</taxon>
        <taxon>Pseudomonadati</taxon>
        <taxon>Pseudomonadota</taxon>
        <taxon>Alphaproteobacteria</taxon>
        <taxon>Acetobacterales</taxon>
        <taxon>Acetobacteraceae</taxon>
        <taxon>Paeniroseomonas</taxon>
    </lineage>
</organism>
<dbReference type="InterPro" id="IPR029052">
    <property type="entry name" value="Metallo-depent_PP-like"/>
</dbReference>
<dbReference type="Pfam" id="PF00149">
    <property type="entry name" value="Metallophos"/>
    <property type="match status" value="1"/>
</dbReference>
<keyword evidence="3" id="KW-1185">Reference proteome</keyword>
<evidence type="ECO:0000259" key="1">
    <source>
        <dbReference type="Pfam" id="PF00149"/>
    </source>
</evidence>
<dbReference type="InterPro" id="IPR004843">
    <property type="entry name" value="Calcineurin-like_PHP"/>
</dbReference>
<dbReference type="Gene3D" id="3.60.21.10">
    <property type="match status" value="1"/>
</dbReference>
<reference evidence="3" key="1">
    <citation type="journal article" date="2019" name="Int. J. Syst. Evol. Microbiol.">
        <title>The Global Catalogue of Microorganisms (GCM) 10K type strain sequencing project: providing services to taxonomists for standard genome sequencing and annotation.</title>
        <authorList>
            <consortium name="The Broad Institute Genomics Platform"/>
            <consortium name="The Broad Institute Genome Sequencing Center for Infectious Disease"/>
            <person name="Wu L."/>
            <person name="Ma J."/>
        </authorList>
    </citation>
    <scope>NUCLEOTIDE SEQUENCE [LARGE SCALE GENOMIC DNA]</scope>
    <source>
        <strain evidence="3">CECT 7131</strain>
    </source>
</reference>